<dbReference type="GO" id="GO:0071424">
    <property type="term" value="F:rRNA (cytosine-N4-)-methyltransferase activity"/>
    <property type="evidence" value="ECO:0007669"/>
    <property type="project" value="TreeGrafter"/>
</dbReference>
<sequence>MLEEVTKFLSPKDNMVYVDGTFGSGGYSKRILELANCQVLAIDRDPEALKLGKRLEKESKGRLILLEGSFGKMVELLKSKGITNVDGVVLDLGISSMQLNDPERGFSFSLDGPLDMRMNRKDTKKLTAEKLINHLSEKELAKIIYEYGEEKFSKRIAKAIVQKRRNGP</sequence>
<evidence type="ECO:0008006" key="6">
    <source>
        <dbReference type="Google" id="ProtNLM"/>
    </source>
</evidence>
<keyword evidence="3" id="KW-0808">Transferase</keyword>
<accession>A0A382YHH9</accession>
<proteinExistence type="inferred from homology"/>
<dbReference type="PANTHER" id="PTHR11265:SF0">
    <property type="entry name" value="12S RRNA N4-METHYLCYTIDINE METHYLTRANSFERASE"/>
    <property type="match status" value="1"/>
</dbReference>
<dbReference type="CDD" id="cd02440">
    <property type="entry name" value="AdoMet_MTases"/>
    <property type="match status" value="1"/>
</dbReference>
<dbReference type="InterPro" id="IPR029063">
    <property type="entry name" value="SAM-dependent_MTases_sf"/>
</dbReference>
<evidence type="ECO:0000256" key="3">
    <source>
        <dbReference type="ARBA" id="ARBA00022679"/>
    </source>
</evidence>
<evidence type="ECO:0000313" key="5">
    <source>
        <dbReference type="EMBL" id="SVD82752.1"/>
    </source>
</evidence>
<dbReference type="Gene3D" id="3.40.50.150">
    <property type="entry name" value="Vaccinia Virus protein VP39"/>
    <property type="match status" value="1"/>
</dbReference>
<evidence type="ECO:0000256" key="2">
    <source>
        <dbReference type="ARBA" id="ARBA00022603"/>
    </source>
</evidence>
<dbReference type="InterPro" id="IPR002903">
    <property type="entry name" value="RsmH"/>
</dbReference>
<dbReference type="NCBIfam" id="TIGR00006">
    <property type="entry name" value="16S rRNA (cytosine(1402)-N(4))-methyltransferase RsmH"/>
    <property type="match status" value="1"/>
</dbReference>
<organism evidence="5">
    <name type="scientific">marine metagenome</name>
    <dbReference type="NCBI Taxonomy" id="408172"/>
    <lineage>
        <taxon>unclassified sequences</taxon>
        <taxon>metagenomes</taxon>
        <taxon>ecological metagenomes</taxon>
    </lineage>
</organism>
<evidence type="ECO:0000256" key="1">
    <source>
        <dbReference type="ARBA" id="ARBA00010396"/>
    </source>
</evidence>
<keyword evidence="4" id="KW-0949">S-adenosyl-L-methionine</keyword>
<dbReference type="EMBL" id="UINC01175886">
    <property type="protein sequence ID" value="SVD82752.1"/>
    <property type="molecule type" value="Genomic_DNA"/>
</dbReference>
<comment type="similarity">
    <text evidence="1">Belongs to the methyltransferase superfamily. RsmH family.</text>
</comment>
<dbReference type="GO" id="GO:0070475">
    <property type="term" value="P:rRNA base methylation"/>
    <property type="evidence" value="ECO:0007669"/>
    <property type="project" value="TreeGrafter"/>
</dbReference>
<dbReference type="SUPFAM" id="SSF53335">
    <property type="entry name" value="S-adenosyl-L-methionine-dependent methyltransferases"/>
    <property type="match status" value="1"/>
</dbReference>
<dbReference type="SUPFAM" id="SSF81799">
    <property type="entry name" value="Putative methyltransferase TM0872, insert domain"/>
    <property type="match status" value="1"/>
</dbReference>
<gene>
    <name evidence="5" type="ORF">METZ01_LOCUS435606</name>
</gene>
<dbReference type="InterPro" id="IPR023397">
    <property type="entry name" value="SAM-dep_MeTrfase_MraW_recog"/>
</dbReference>
<reference evidence="5" key="1">
    <citation type="submission" date="2018-05" db="EMBL/GenBank/DDBJ databases">
        <authorList>
            <person name="Lanie J.A."/>
            <person name="Ng W.-L."/>
            <person name="Kazmierczak K.M."/>
            <person name="Andrzejewski T.M."/>
            <person name="Davidsen T.M."/>
            <person name="Wayne K.J."/>
            <person name="Tettelin H."/>
            <person name="Glass J.I."/>
            <person name="Rusch D."/>
            <person name="Podicherti R."/>
            <person name="Tsui H.-C.T."/>
            <person name="Winkler M.E."/>
        </authorList>
    </citation>
    <scope>NUCLEOTIDE SEQUENCE</scope>
</reference>
<feature type="non-terminal residue" evidence="5">
    <location>
        <position position="168"/>
    </location>
</feature>
<name>A0A382YHH9_9ZZZZ</name>
<dbReference type="Pfam" id="PF01795">
    <property type="entry name" value="Methyltransf_5"/>
    <property type="match status" value="1"/>
</dbReference>
<dbReference type="AlphaFoldDB" id="A0A382YHH9"/>
<keyword evidence="2" id="KW-0489">Methyltransferase</keyword>
<dbReference type="Gene3D" id="1.10.150.170">
    <property type="entry name" value="Putative methyltransferase TM0872, insert domain"/>
    <property type="match status" value="1"/>
</dbReference>
<dbReference type="PANTHER" id="PTHR11265">
    <property type="entry name" value="S-ADENOSYL-METHYLTRANSFERASE MRAW"/>
    <property type="match status" value="1"/>
</dbReference>
<protein>
    <recommendedName>
        <fullName evidence="6">16S rRNA (Cytosine(1402)-N(4))-methyltransferase</fullName>
    </recommendedName>
</protein>
<evidence type="ECO:0000256" key="4">
    <source>
        <dbReference type="ARBA" id="ARBA00022691"/>
    </source>
</evidence>